<dbReference type="EMBL" id="BQKB01000007">
    <property type="protein sequence ID" value="GJM51938.1"/>
    <property type="molecule type" value="Genomic_DNA"/>
</dbReference>
<dbReference type="Proteomes" id="UP001208692">
    <property type="component" value="Unassembled WGS sequence"/>
</dbReference>
<protein>
    <submittedName>
        <fullName evidence="1">Membrane protein</fullName>
    </submittedName>
</protein>
<dbReference type="AlphaFoldDB" id="A0AAV5AZ58"/>
<proteinExistence type="predicted"/>
<dbReference type="InterPro" id="IPR011990">
    <property type="entry name" value="TPR-like_helical_dom_sf"/>
</dbReference>
<organism evidence="1 3">
    <name type="scientific">Capnocytophaga catalasegens</name>
    <dbReference type="NCBI Taxonomy" id="1004260"/>
    <lineage>
        <taxon>Bacteria</taxon>
        <taxon>Pseudomonadati</taxon>
        <taxon>Bacteroidota</taxon>
        <taxon>Flavobacteriia</taxon>
        <taxon>Flavobacteriales</taxon>
        <taxon>Flavobacteriaceae</taxon>
        <taxon>Capnocytophaga</taxon>
    </lineage>
</organism>
<evidence type="ECO:0000313" key="1">
    <source>
        <dbReference type="EMBL" id="GJM50785.1"/>
    </source>
</evidence>
<accession>A0AAV5AZ58</accession>
<evidence type="ECO:0000313" key="2">
    <source>
        <dbReference type="EMBL" id="GJM51938.1"/>
    </source>
</evidence>
<reference evidence="1 4" key="1">
    <citation type="submission" date="2021-11" db="EMBL/GenBank/DDBJ databases">
        <title>Draft genome sequence of Capnocytophaga sp. strain KC07075 isolated from cat oral cavity.</title>
        <authorList>
            <person name="Suzuki M."/>
            <person name="Imaoka K."/>
            <person name="Kimura M."/>
            <person name="Morikawa S."/>
            <person name="Maeda K."/>
        </authorList>
    </citation>
    <scope>NUCLEOTIDE SEQUENCE</scope>
    <source>
        <strain evidence="1">KC07075</strain>
        <strain evidence="2 4">KC07079</strain>
    </source>
</reference>
<sequence>MKKILINAFILLNLVSCSNYDEINTNIYGATDKDTKAGGLEYGAPFQRMQQLVIPIGSPAQTTGPGNDLQNTDLISSGNYIGYFGNNNNWNSQIEASWNFRDDRMSYAYKNFYSNIFREWLSIKRSVGTSQNIQDKRVLALANILKIAAWQRATDVFGPIVFTNAGKGDINPPLDSQETVYRAMLEELEASVEALNGGSVLMKDYDAIYDGNVSNWIKFANSLMLRIAVRTHFKDASLASTYIQKAISGGVMEATSDEAKIQNSAKMPLKNSMMPSVDEYDETRMGLTIWAYLKGYNDSRISKYFTQGKRGDDQGYYAIVPTNTGRKNVRVHGPKFASRPNIDDNSPLFWMRTSEVLFLKAEAALYNLGGLSSSQAKTFYEEGVKMSFQENGISGAETTYLNRTSIPQNFTDYWYSSYIYPVRYSYDISHNNTSPKWDDLKAGKDEQEEHLQKIITQKYLAMYPNAVEAWTEYRRTGYPLVMKYADKDAPSRINCPTCFVPERFKYSKTEYDTNPNLIKQIPDLLKGEDTGGTQLWWVRPNRPQQQ</sequence>
<dbReference type="Gene3D" id="1.25.40.390">
    <property type="match status" value="1"/>
</dbReference>
<dbReference type="Pfam" id="PF12741">
    <property type="entry name" value="SusD-like"/>
    <property type="match status" value="1"/>
</dbReference>
<keyword evidence="4" id="KW-1185">Reference proteome</keyword>
<name>A0AAV5AZ58_9FLAO</name>
<dbReference type="SUPFAM" id="SSF48452">
    <property type="entry name" value="TPR-like"/>
    <property type="match status" value="1"/>
</dbReference>
<evidence type="ECO:0000313" key="4">
    <source>
        <dbReference type="Proteomes" id="UP001208692"/>
    </source>
</evidence>
<dbReference type="EMBL" id="BQKA01000033">
    <property type="protein sequence ID" value="GJM50785.1"/>
    <property type="molecule type" value="Genomic_DNA"/>
</dbReference>
<comment type="caution">
    <text evidence="1">The sequence shown here is derived from an EMBL/GenBank/DDBJ whole genome shotgun (WGS) entry which is preliminary data.</text>
</comment>
<dbReference type="RefSeq" id="WP_264845539.1">
    <property type="nucleotide sequence ID" value="NZ_BPMA01000012.1"/>
</dbReference>
<gene>
    <name evidence="1" type="ORF">RCZ15_17580</name>
    <name evidence="2" type="ORF">RCZ16_02560</name>
</gene>
<dbReference type="Proteomes" id="UP001207736">
    <property type="component" value="Unassembled WGS sequence"/>
</dbReference>
<evidence type="ECO:0000313" key="3">
    <source>
        <dbReference type="Proteomes" id="UP001207736"/>
    </source>
</evidence>
<dbReference type="InterPro" id="IPR024302">
    <property type="entry name" value="SusD-like"/>
</dbReference>